<organism evidence="1 2">
    <name type="scientific">Meganyctiphanes norvegica</name>
    <name type="common">Northern krill</name>
    <name type="synonym">Thysanopoda norvegica</name>
    <dbReference type="NCBI Taxonomy" id="48144"/>
    <lineage>
        <taxon>Eukaryota</taxon>
        <taxon>Metazoa</taxon>
        <taxon>Ecdysozoa</taxon>
        <taxon>Arthropoda</taxon>
        <taxon>Crustacea</taxon>
        <taxon>Multicrustacea</taxon>
        <taxon>Malacostraca</taxon>
        <taxon>Eumalacostraca</taxon>
        <taxon>Eucarida</taxon>
        <taxon>Euphausiacea</taxon>
        <taxon>Euphausiidae</taxon>
        <taxon>Meganyctiphanes</taxon>
    </lineage>
</organism>
<proteinExistence type="predicted"/>
<accession>A0AAV2S1Q6</accession>
<keyword evidence="2" id="KW-1185">Reference proteome</keyword>
<evidence type="ECO:0000313" key="1">
    <source>
        <dbReference type="EMBL" id="CAL4152803.1"/>
    </source>
</evidence>
<sequence>ECEQYYKCVEQGGSCQPKRLTCNGKLTKDCKDNHCLCCMPPGTTIPTDECTSLSPPGFWIPFYQNSPPCPEGSIDTGIARPGGICCQPSTTSTTPLPTGT</sequence>
<gene>
    <name evidence="1" type="ORF">MNOR_LOCUS31083</name>
</gene>
<protein>
    <submittedName>
        <fullName evidence="1">Uncharacterized protein</fullName>
    </submittedName>
</protein>
<comment type="caution">
    <text evidence="1">The sequence shown here is derived from an EMBL/GenBank/DDBJ whole genome shotgun (WGS) entry which is preliminary data.</text>
</comment>
<reference evidence="1 2" key="1">
    <citation type="submission" date="2024-05" db="EMBL/GenBank/DDBJ databases">
        <authorList>
            <person name="Wallberg A."/>
        </authorList>
    </citation>
    <scope>NUCLEOTIDE SEQUENCE [LARGE SCALE GENOMIC DNA]</scope>
</reference>
<evidence type="ECO:0000313" key="2">
    <source>
        <dbReference type="Proteomes" id="UP001497623"/>
    </source>
</evidence>
<feature type="non-terminal residue" evidence="1">
    <location>
        <position position="100"/>
    </location>
</feature>
<dbReference type="AlphaFoldDB" id="A0AAV2S1Q6"/>
<dbReference type="Proteomes" id="UP001497623">
    <property type="component" value="Unassembled WGS sequence"/>
</dbReference>
<feature type="non-terminal residue" evidence="1">
    <location>
        <position position="1"/>
    </location>
</feature>
<name>A0AAV2S1Q6_MEGNR</name>
<dbReference type="EMBL" id="CAXKWB010039260">
    <property type="protein sequence ID" value="CAL4152803.1"/>
    <property type="molecule type" value="Genomic_DNA"/>
</dbReference>